<dbReference type="AlphaFoldDB" id="A0A0C3QXI8"/>
<dbReference type="GO" id="GO:0005634">
    <property type="term" value="C:nucleus"/>
    <property type="evidence" value="ECO:0007669"/>
    <property type="project" value="TreeGrafter"/>
</dbReference>
<dbReference type="EMBL" id="KN822942">
    <property type="protein sequence ID" value="KIO34826.1"/>
    <property type="molecule type" value="Genomic_DNA"/>
</dbReference>
<dbReference type="InterPro" id="IPR012317">
    <property type="entry name" value="Poly(ADP-ribose)pol_cat_dom"/>
</dbReference>
<dbReference type="OrthoDB" id="9514740at2759"/>
<dbReference type="InterPro" id="IPR051712">
    <property type="entry name" value="ARTD-AVP"/>
</dbReference>
<evidence type="ECO:0000313" key="2">
    <source>
        <dbReference type="EMBL" id="KIO34826.1"/>
    </source>
</evidence>
<dbReference type="Gene3D" id="6.20.320.10">
    <property type="match status" value="1"/>
</dbReference>
<dbReference type="PANTHER" id="PTHR45740:SF2">
    <property type="entry name" value="POLY [ADP-RIBOSE] POLYMERASE"/>
    <property type="match status" value="1"/>
</dbReference>
<dbReference type="PANTHER" id="PTHR45740">
    <property type="entry name" value="POLY [ADP-RIBOSE] POLYMERASE"/>
    <property type="match status" value="1"/>
</dbReference>
<evidence type="ECO:0000313" key="3">
    <source>
        <dbReference type="Proteomes" id="UP000054248"/>
    </source>
</evidence>
<dbReference type="GO" id="GO:1990404">
    <property type="term" value="F:NAD+-protein mono-ADP-ribosyltransferase activity"/>
    <property type="evidence" value="ECO:0007669"/>
    <property type="project" value="TreeGrafter"/>
</dbReference>
<dbReference type="HOGENOM" id="CLU_039434_1_0_1"/>
<gene>
    <name evidence="2" type="ORF">M407DRAFT_210286</name>
</gene>
<dbReference type="STRING" id="1051891.A0A0C3QXI8"/>
<accession>A0A0C3QXI8</accession>
<sequence length="205" mass="22623">MPSQLPILAVQGLFCEGWKHPQKVIPDLRYIYEVQLPRHLAASYSAYRLKILKSVSPTNRGEQELFHGTSRRCMLGNEPELSKPCNNTSCRLCCIVRGSFVIAKAGTADGRAFLRFGRGIYTSSVSSKADDYTVTPPGSGYRAMLVARIVLGKGFPLKVTTSHLTGPPSGYHSVIGEVGSHLNYDEQVVYKNEAARPAYLIIYKL</sequence>
<dbReference type="Proteomes" id="UP000054248">
    <property type="component" value="Unassembled WGS sequence"/>
</dbReference>
<proteinExistence type="predicted"/>
<dbReference type="Gene3D" id="3.90.228.10">
    <property type="match status" value="1"/>
</dbReference>
<reference evidence="2 3" key="1">
    <citation type="submission" date="2014-04" db="EMBL/GenBank/DDBJ databases">
        <authorList>
            <consortium name="DOE Joint Genome Institute"/>
            <person name="Kuo A."/>
            <person name="Girlanda M."/>
            <person name="Perotto S."/>
            <person name="Kohler A."/>
            <person name="Nagy L.G."/>
            <person name="Floudas D."/>
            <person name="Copeland A."/>
            <person name="Barry K.W."/>
            <person name="Cichocki N."/>
            <person name="Veneault-Fourrey C."/>
            <person name="LaButti K."/>
            <person name="Lindquist E.A."/>
            <person name="Lipzen A."/>
            <person name="Lundell T."/>
            <person name="Morin E."/>
            <person name="Murat C."/>
            <person name="Sun H."/>
            <person name="Tunlid A."/>
            <person name="Henrissat B."/>
            <person name="Grigoriev I.V."/>
            <person name="Hibbett D.S."/>
            <person name="Martin F."/>
            <person name="Nordberg H.P."/>
            <person name="Cantor M.N."/>
            <person name="Hua S.X."/>
        </authorList>
    </citation>
    <scope>NUCLEOTIDE SEQUENCE [LARGE SCALE GENOMIC DNA]</scope>
    <source>
        <strain evidence="2 3">MUT 4182</strain>
    </source>
</reference>
<keyword evidence="3" id="KW-1185">Reference proteome</keyword>
<evidence type="ECO:0000259" key="1">
    <source>
        <dbReference type="Pfam" id="PF00644"/>
    </source>
</evidence>
<organism evidence="2 3">
    <name type="scientific">Tulasnella calospora MUT 4182</name>
    <dbReference type="NCBI Taxonomy" id="1051891"/>
    <lineage>
        <taxon>Eukaryota</taxon>
        <taxon>Fungi</taxon>
        <taxon>Dikarya</taxon>
        <taxon>Basidiomycota</taxon>
        <taxon>Agaricomycotina</taxon>
        <taxon>Agaricomycetes</taxon>
        <taxon>Cantharellales</taxon>
        <taxon>Tulasnellaceae</taxon>
        <taxon>Tulasnella</taxon>
    </lineage>
</organism>
<feature type="domain" description="PARP catalytic" evidence="1">
    <location>
        <begin position="113"/>
        <end position="177"/>
    </location>
</feature>
<dbReference type="Pfam" id="PF00644">
    <property type="entry name" value="PARP"/>
    <property type="match status" value="1"/>
</dbReference>
<dbReference type="GO" id="GO:0003950">
    <property type="term" value="F:NAD+ poly-ADP-ribosyltransferase activity"/>
    <property type="evidence" value="ECO:0007669"/>
    <property type="project" value="InterPro"/>
</dbReference>
<protein>
    <recommendedName>
        <fullName evidence="1">PARP catalytic domain-containing protein</fullName>
    </recommendedName>
</protein>
<name>A0A0C3QXI8_9AGAM</name>
<dbReference type="SUPFAM" id="SSF56399">
    <property type="entry name" value="ADP-ribosylation"/>
    <property type="match status" value="1"/>
</dbReference>
<reference evidence="3" key="2">
    <citation type="submission" date="2015-01" db="EMBL/GenBank/DDBJ databases">
        <title>Evolutionary Origins and Diversification of the Mycorrhizal Mutualists.</title>
        <authorList>
            <consortium name="DOE Joint Genome Institute"/>
            <consortium name="Mycorrhizal Genomics Consortium"/>
            <person name="Kohler A."/>
            <person name="Kuo A."/>
            <person name="Nagy L.G."/>
            <person name="Floudas D."/>
            <person name="Copeland A."/>
            <person name="Barry K.W."/>
            <person name="Cichocki N."/>
            <person name="Veneault-Fourrey C."/>
            <person name="LaButti K."/>
            <person name="Lindquist E.A."/>
            <person name="Lipzen A."/>
            <person name="Lundell T."/>
            <person name="Morin E."/>
            <person name="Murat C."/>
            <person name="Riley R."/>
            <person name="Ohm R."/>
            <person name="Sun H."/>
            <person name="Tunlid A."/>
            <person name="Henrissat B."/>
            <person name="Grigoriev I.V."/>
            <person name="Hibbett D.S."/>
            <person name="Martin F."/>
        </authorList>
    </citation>
    <scope>NUCLEOTIDE SEQUENCE [LARGE SCALE GENOMIC DNA]</scope>
    <source>
        <strain evidence="3">MUT 4182</strain>
    </source>
</reference>